<evidence type="ECO:0000256" key="8">
    <source>
        <dbReference type="ARBA" id="ARBA00022857"/>
    </source>
</evidence>
<evidence type="ECO:0000256" key="16">
    <source>
        <dbReference type="ARBA" id="ARBA00049209"/>
    </source>
</evidence>
<feature type="binding site" evidence="18">
    <location>
        <begin position="124"/>
        <end position="130"/>
    </location>
    <ligand>
        <name>(6S)-NADPHX</name>
        <dbReference type="ChEBI" id="CHEBI:64076"/>
    </ligand>
</feature>
<comment type="similarity">
    <text evidence="4 19">In the C-terminal section; belongs to the NnrD/CARKD family.</text>
</comment>
<feature type="domain" description="YjeF C-terminal" evidence="20">
    <location>
        <begin position="219"/>
        <end position="496"/>
    </location>
</feature>
<evidence type="ECO:0000256" key="10">
    <source>
        <dbReference type="ARBA" id="ARBA00023027"/>
    </source>
</evidence>
<keyword evidence="5 18" id="KW-0479">Metal-binding</keyword>
<evidence type="ECO:0000256" key="2">
    <source>
        <dbReference type="ARBA" id="ARBA00000909"/>
    </source>
</evidence>
<dbReference type="SUPFAM" id="SSF53613">
    <property type="entry name" value="Ribokinase-like"/>
    <property type="match status" value="1"/>
</dbReference>
<comment type="catalytic activity">
    <reaction evidence="1 18 19">
        <text>(6R)-NADHX = (6S)-NADHX</text>
        <dbReference type="Rhea" id="RHEA:32215"/>
        <dbReference type="ChEBI" id="CHEBI:64074"/>
        <dbReference type="ChEBI" id="CHEBI:64075"/>
        <dbReference type="EC" id="5.1.99.6"/>
    </reaction>
</comment>
<dbReference type="NCBIfam" id="TIGR00196">
    <property type="entry name" value="yjeF_cterm"/>
    <property type="match status" value="1"/>
</dbReference>
<dbReference type="CDD" id="cd01171">
    <property type="entry name" value="YXKO-related"/>
    <property type="match status" value="1"/>
</dbReference>
<evidence type="ECO:0000256" key="15">
    <source>
        <dbReference type="ARBA" id="ARBA00048238"/>
    </source>
</evidence>
<evidence type="ECO:0000256" key="11">
    <source>
        <dbReference type="ARBA" id="ARBA00023235"/>
    </source>
</evidence>
<dbReference type="EC" id="4.2.1.136" evidence="19"/>
<evidence type="ECO:0000256" key="9">
    <source>
        <dbReference type="ARBA" id="ARBA00022958"/>
    </source>
</evidence>
<dbReference type="Pfam" id="PF03853">
    <property type="entry name" value="YjeF_N"/>
    <property type="match status" value="1"/>
</dbReference>
<evidence type="ECO:0000256" key="1">
    <source>
        <dbReference type="ARBA" id="ARBA00000013"/>
    </source>
</evidence>
<evidence type="ECO:0000313" key="23">
    <source>
        <dbReference type="Proteomes" id="UP000184245"/>
    </source>
</evidence>
<feature type="binding site" evidence="17">
    <location>
        <position position="254"/>
    </location>
    <ligand>
        <name>(6S)-NADPHX</name>
        <dbReference type="ChEBI" id="CHEBI:64076"/>
    </ligand>
</feature>
<comment type="function">
    <text evidence="18">Catalyzes the epimerization of the S- and R-forms of NAD(P)HX, a damaged form of NAD(P)H that is a result of enzymatic or heat-dependent hydration. This is a prerequisite for the S-specific NAD(P)H-hydrate dehydratase to allow the repair of both epimers of NAD(P)HX.</text>
</comment>
<feature type="binding site" evidence="17">
    <location>
        <position position="436"/>
    </location>
    <ligand>
        <name>AMP</name>
        <dbReference type="ChEBI" id="CHEBI:456215"/>
    </ligand>
</feature>
<feature type="binding site" evidence="17">
    <location>
        <position position="437"/>
    </location>
    <ligand>
        <name>(6S)-NADPHX</name>
        <dbReference type="ChEBI" id="CHEBI:64076"/>
    </ligand>
</feature>
<reference evidence="22 23" key="1">
    <citation type="submission" date="2016-11" db="EMBL/GenBank/DDBJ databases">
        <authorList>
            <person name="Jaros S."/>
            <person name="Januszkiewicz K."/>
            <person name="Wedrychowicz H."/>
        </authorList>
    </citation>
    <scope>NUCLEOTIDE SEQUENCE [LARGE SCALE GENOMIC DNA]</scope>
    <source>
        <strain evidence="22 23">DSM 17459</strain>
    </source>
</reference>
<dbReference type="GO" id="GO:0052855">
    <property type="term" value="F:ADP-dependent NAD(P)H-hydrate dehydratase activity"/>
    <property type="evidence" value="ECO:0007669"/>
    <property type="project" value="UniProtKB-UniRule"/>
</dbReference>
<dbReference type="PANTHER" id="PTHR12592">
    <property type="entry name" value="ATP-DEPENDENT (S)-NAD(P)H-HYDRATE DEHYDRATASE FAMILY MEMBER"/>
    <property type="match status" value="1"/>
</dbReference>
<evidence type="ECO:0000256" key="14">
    <source>
        <dbReference type="ARBA" id="ARBA00025153"/>
    </source>
</evidence>
<evidence type="ECO:0000259" key="21">
    <source>
        <dbReference type="PROSITE" id="PS51385"/>
    </source>
</evidence>
<dbReference type="InterPro" id="IPR004443">
    <property type="entry name" value="YjeF_N_dom"/>
</dbReference>
<evidence type="ECO:0000256" key="6">
    <source>
        <dbReference type="ARBA" id="ARBA00022741"/>
    </source>
</evidence>
<keyword evidence="12 17" id="KW-0456">Lyase</keyword>
<evidence type="ECO:0000256" key="17">
    <source>
        <dbReference type="HAMAP-Rule" id="MF_01965"/>
    </source>
</evidence>
<dbReference type="InterPro" id="IPR017953">
    <property type="entry name" value="Carbohydrate_kinase_pred_CS"/>
</dbReference>
<dbReference type="GO" id="GO:0052856">
    <property type="term" value="F:NAD(P)HX epimerase activity"/>
    <property type="evidence" value="ECO:0007669"/>
    <property type="project" value="UniProtKB-UniRule"/>
</dbReference>
<evidence type="ECO:0000313" key="22">
    <source>
        <dbReference type="EMBL" id="SHF17493.1"/>
    </source>
</evidence>
<keyword evidence="13" id="KW-0511">Multifunctional enzyme</keyword>
<dbReference type="Gene3D" id="3.40.1190.20">
    <property type="match status" value="1"/>
</dbReference>
<comment type="similarity">
    <text evidence="17">Belongs to the NnrD/CARKD family.</text>
</comment>
<dbReference type="GO" id="GO:0005524">
    <property type="term" value="F:ATP binding"/>
    <property type="evidence" value="ECO:0007669"/>
    <property type="project" value="UniProtKB-UniRule"/>
</dbReference>
<dbReference type="OrthoDB" id="9806925at2"/>
<dbReference type="InterPro" id="IPR029056">
    <property type="entry name" value="Ribokinase-like"/>
</dbReference>
<feature type="binding site" evidence="17">
    <location>
        <position position="319"/>
    </location>
    <ligand>
        <name>(6S)-NADPHX</name>
        <dbReference type="ChEBI" id="CHEBI:64076"/>
    </ligand>
</feature>
<comment type="catalytic activity">
    <reaction evidence="2 18 19">
        <text>(6R)-NADPHX = (6S)-NADPHX</text>
        <dbReference type="Rhea" id="RHEA:32227"/>
        <dbReference type="ChEBI" id="CHEBI:64076"/>
        <dbReference type="ChEBI" id="CHEBI:64077"/>
        <dbReference type="EC" id="5.1.99.6"/>
    </reaction>
</comment>
<keyword evidence="11 18" id="KW-0413">Isomerase</keyword>
<dbReference type="STRING" id="1122155.SAMN02745158_02764"/>
<dbReference type="PROSITE" id="PS51383">
    <property type="entry name" value="YJEF_C_3"/>
    <property type="match status" value="1"/>
</dbReference>
<comment type="function">
    <text evidence="17">Catalyzes the dehydration of the S-form of NAD(P)HX at the expense of ADP, which is converted to AMP. Together with NAD(P)HX epimerase, which catalyzes the epimerization of the S- and R-forms, the enzyme allows the repair of both epimers of NAD(P)HX, a damaged form of NAD(P)H that is a result of enzymatic or heat-dependent hydration.</text>
</comment>
<dbReference type="GO" id="GO:0110051">
    <property type="term" value="P:metabolite repair"/>
    <property type="evidence" value="ECO:0007669"/>
    <property type="project" value="TreeGrafter"/>
</dbReference>
<comment type="similarity">
    <text evidence="18">Belongs to the NnrE/AIBP family.</text>
</comment>
<feature type="binding site" evidence="17">
    <location>
        <begin position="407"/>
        <end position="411"/>
    </location>
    <ligand>
        <name>AMP</name>
        <dbReference type="ChEBI" id="CHEBI:456215"/>
    </ligand>
</feature>
<protein>
    <recommendedName>
        <fullName evidence="19">Bifunctional NAD(P)H-hydrate repair enzyme</fullName>
    </recommendedName>
    <alternativeName>
        <fullName evidence="19">Nicotinamide nucleotide repair protein</fullName>
    </alternativeName>
    <domain>
        <recommendedName>
            <fullName evidence="19">ADP-dependent (S)-NAD(P)H-hydrate dehydratase</fullName>
            <ecNumber evidence="19">4.2.1.136</ecNumber>
        </recommendedName>
        <alternativeName>
            <fullName evidence="19">ADP-dependent NAD(P)HX dehydratase</fullName>
        </alternativeName>
    </domain>
    <domain>
        <recommendedName>
            <fullName evidence="19">NAD(P)H-hydrate epimerase</fullName>
            <ecNumber evidence="19">5.1.99.6</ecNumber>
        </recommendedName>
    </domain>
</protein>
<comment type="subunit">
    <text evidence="17">Homotetramer.</text>
</comment>
<evidence type="ECO:0000256" key="12">
    <source>
        <dbReference type="ARBA" id="ARBA00023239"/>
    </source>
</evidence>
<organism evidence="22 23">
    <name type="scientific">Lactonifactor longoviformis DSM 17459</name>
    <dbReference type="NCBI Taxonomy" id="1122155"/>
    <lineage>
        <taxon>Bacteria</taxon>
        <taxon>Bacillati</taxon>
        <taxon>Bacillota</taxon>
        <taxon>Clostridia</taxon>
        <taxon>Eubacteriales</taxon>
        <taxon>Clostridiaceae</taxon>
        <taxon>Lactonifactor</taxon>
    </lineage>
</organism>
<evidence type="ECO:0000256" key="19">
    <source>
        <dbReference type="PIRNR" id="PIRNR017184"/>
    </source>
</evidence>
<dbReference type="RefSeq" id="WP_072852722.1">
    <property type="nucleotide sequence ID" value="NZ_FQVI01000015.1"/>
</dbReference>
<dbReference type="Gene3D" id="3.40.50.10260">
    <property type="entry name" value="YjeF N-terminal domain"/>
    <property type="match status" value="1"/>
</dbReference>
<evidence type="ECO:0000256" key="3">
    <source>
        <dbReference type="ARBA" id="ARBA00006001"/>
    </source>
</evidence>
<dbReference type="Proteomes" id="UP000184245">
    <property type="component" value="Unassembled WGS sequence"/>
</dbReference>
<feature type="binding site" evidence="18">
    <location>
        <begin position="58"/>
        <end position="62"/>
    </location>
    <ligand>
        <name>(6S)-NADPHX</name>
        <dbReference type="ChEBI" id="CHEBI:64076"/>
    </ligand>
</feature>
<dbReference type="Pfam" id="PF01256">
    <property type="entry name" value="Carb_kinase"/>
    <property type="match status" value="1"/>
</dbReference>
<dbReference type="GO" id="GO:0046496">
    <property type="term" value="P:nicotinamide nucleotide metabolic process"/>
    <property type="evidence" value="ECO:0007669"/>
    <property type="project" value="UniProtKB-UniRule"/>
</dbReference>
<feature type="binding site" evidence="18">
    <location>
        <position position="156"/>
    </location>
    <ligand>
        <name>K(+)</name>
        <dbReference type="ChEBI" id="CHEBI:29103"/>
    </ligand>
</feature>
<evidence type="ECO:0000259" key="20">
    <source>
        <dbReference type="PROSITE" id="PS51383"/>
    </source>
</evidence>
<evidence type="ECO:0000256" key="5">
    <source>
        <dbReference type="ARBA" id="ARBA00022723"/>
    </source>
</evidence>
<dbReference type="EC" id="5.1.99.6" evidence="19"/>
<comment type="catalytic activity">
    <reaction evidence="16 17 19">
        <text>(6S)-NADPHX + ADP = AMP + phosphate + NADPH + H(+)</text>
        <dbReference type="Rhea" id="RHEA:32235"/>
        <dbReference type="ChEBI" id="CHEBI:15378"/>
        <dbReference type="ChEBI" id="CHEBI:43474"/>
        <dbReference type="ChEBI" id="CHEBI:57783"/>
        <dbReference type="ChEBI" id="CHEBI:64076"/>
        <dbReference type="ChEBI" id="CHEBI:456215"/>
        <dbReference type="ChEBI" id="CHEBI:456216"/>
        <dbReference type="EC" id="4.2.1.136"/>
    </reaction>
</comment>
<feature type="binding site" evidence="18">
    <location>
        <position position="153"/>
    </location>
    <ligand>
        <name>(6S)-NADPHX</name>
        <dbReference type="ChEBI" id="CHEBI:64076"/>
    </ligand>
</feature>
<dbReference type="GO" id="GO:0046872">
    <property type="term" value="F:metal ion binding"/>
    <property type="evidence" value="ECO:0007669"/>
    <property type="project" value="UniProtKB-UniRule"/>
</dbReference>
<dbReference type="InterPro" id="IPR000631">
    <property type="entry name" value="CARKD"/>
</dbReference>
<proteinExistence type="inferred from homology"/>
<accession>A0A1M4ZHH8</accession>
<feature type="binding site" evidence="18">
    <location>
        <position position="120"/>
    </location>
    <ligand>
        <name>K(+)</name>
        <dbReference type="ChEBI" id="CHEBI:29103"/>
    </ligand>
</feature>
<feature type="binding site" evidence="18">
    <location>
        <position position="59"/>
    </location>
    <ligand>
        <name>K(+)</name>
        <dbReference type="ChEBI" id="CHEBI:29103"/>
    </ligand>
</feature>
<keyword evidence="6 17" id="KW-0547">Nucleotide-binding</keyword>
<comment type="cofactor">
    <cofactor evidence="17">
        <name>Mg(2+)</name>
        <dbReference type="ChEBI" id="CHEBI:18420"/>
    </cofactor>
</comment>
<gene>
    <name evidence="17" type="primary">nnrD</name>
    <name evidence="18" type="synonym">nnrE</name>
    <name evidence="22" type="ORF">SAMN02745158_02764</name>
</gene>
<dbReference type="InterPro" id="IPR036652">
    <property type="entry name" value="YjeF_N_dom_sf"/>
</dbReference>
<feature type="binding site" evidence="17">
    <location>
        <position position="370"/>
    </location>
    <ligand>
        <name>(6S)-NADPHX</name>
        <dbReference type="ChEBI" id="CHEBI:64076"/>
    </ligand>
</feature>
<evidence type="ECO:0000256" key="7">
    <source>
        <dbReference type="ARBA" id="ARBA00022840"/>
    </source>
</evidence>
<comment type="cofactor">
    <cofactor evidence="18 19">
        <name>K(+)</name>
        <dbReference type="ChEBI" id="CHEBI:29103"/>
    </cofactor>
    <text evidence="18 19">Binds 1 potassium ion per subunit.</text>
</comment>
<dbReference type="InterPro" id="IPR030677">
    <property type="entry name" value="Nnr"/>
</dbReference>
<keyword evidence="10 17" id="KW-0520">NAD</keyword>
<comment type="function">
    <text evidence="14 19">Bifunctional enzyme that catalyzes the epimerization of the S- and R-forms of NAD(P)HX and the dehydration of the S-form of NAD(P)HX at the expense of ADP, which is converted to AMP. This allows the repair of both epimers of NAD(P)HX, a damaged form of NAD(P)H that is a result of enzymatic or heat-dependent hydration.</text>
</comment>
<dbReference type="HAMAP" id="MF_01965">
    <property type="entry name" value="NADHX_dehydratase"/>
    <property type="match status" value="1"/>
</dbReference>
<comment type="catalytic activity">
    <reaction evidence="15 17 19">
        <text>(6S)-NADHX + ADP = AMP + phosphate + NADH + H(+)</text>
        <dbReference type="Rhea" id="RHEA:32223"/>
        <dbReference type="ChEBI" id="CHEBI:15378"/>
        <dbReference type="ChEBI" id="CHEBI:43474"/>
        <dbReference type="ChEBI" id="CHEBI:57945"/>
        <dbReference type="ChEBI" id="CHEBI:64074"/>
        <dbReference type="ChEBI" id="CHEBI:456215"/>
        <dbReference type="ChEBI" id="CHEBI:456216"/>
        <dbReference type="EC" id="4.2.1.136"/>
    </reaction>
</comment>
<keyword evidence="7 17" id="KW-0067">ATP-binding</keyword>
<feature type="domain" description="YjeF N-terminal" evidence="21">
    <location>
        <begin position="10"/>
        <end position="210"/>
    </location>
</feature>
<keyword evidence="9 18" id="KW-0630">Potassium</keyword>
<feature type="binding site" evidence="18">
    <location>
        <position position="135"/>
    </location>
    <ligand>
        <name>(6S)-NADPHX</name>
        <dbReference type="ChEBI" id="CHEBI:64076"/>
    </ligand>
</feature>
<evidence type="ECO:0000256" key="18">
    <source>
        <dbReference type="HAMAP-Rule" id="MF_01966"/>
    </source>
</evidence>
<dbReference type="PROSITE" id="PS01050">
    <property type="entry name" value="YJEF_C_2"/>
    <property type="match status" value="1"/>
</dbReference>
<dbReference type="PANTHER" id="PTHR12592:SF0">
    <property type="entry name" value="ATP-DEPENDENT (S)-NAD(P)H-HYDRATE DEHYDRATASE"/>
    <property type="match status" value="1"/>
</dbReference>
<evidence type="ECO:0000256" key="13">
    <source>
        <dbReference type="ARBA" id="ARBA00023268"/>
    </source>
</evidence>
<dbReference type="PROSITE" id="PS51385">
    <property type="entry name" value="YJEF_N"/>
    <property type="match status" value="1"/>
</dbReference>
<dbReference type="AlphaFoldDB" id="A0A1M4ZHH8"/>
<sequence>MHYAVTSEQMKALDAHTIKDMGIPSLVLMERAALCTVEEIREPLFSKERILLVCGSGNNGADGVAMARILHNRGVTAEIFLVGNKDRWTEEMRIQIDIAKNYRVPFVNNPAWDEYTTIVDAIFGVGLSRKVSGRYNDVITSINAASARVISVDIPSGIHGNTGEIMGTAVRADKTVTFAFPKAGLYFYPGAEYAGELAVADIGIQMMETGDTRKYYSCMDERELGLLPKRQPSGNKGDFGKVLMIAGTKGMSGAAFLASNACLAAGAGMVRIHTREENRIILQTQLPEAMLSVYGEEDWNPRAVGEAVGWADVIAIGPGIGKDPMLLDMIAWILENSRKPMVLDADCLNLLSTQEELLAKRSGPCVITPHMGEMARLLHTTVSALKKEFPKNVQAYGRSKNLVCVCKDARTVTCLPDGTCYLNLTGNEGMATAGAGDVLTGVIAGLLAQGLPAEKAAPLGVYIHGRAGDIAKEKLGSYSMLARDIIRGLAPIMRERG</sequence>
<comment type="similarity">
    <text evidence="3 19">In the N-terminal section; belongs to the NnrE/AIBP family.</text>
</comment>
<dbReference type="PIRSF" id="PIRSF017184">
    <property type="entry name" value="Nnr"/>
    <property type="match status" value="1"/>
</dbReference>
<name>A0A1M4ZHH8_9CLOT</name>
<dbReference type="NCBIfam" id="TIGR00197">
    <property type="entry name" value="yjeF_nterm"/>
    <property type="match status" value="1"/>
</dbReference>
<evidence type="ECO:0000256" key="4">
    <source>
        <dbReference type="ARBA" id="ARBA00009524"/>
    </source>
</evidence>
<dbReference type="SUPFAM" id="SSF64153">
    <property type="entry name" value="YjeF N-terminal domain-like"/>
    <property type="match status" value="1"/>
</dbReference>
<keyword evidence="8 17" id="KW-0521">NADP</keyword>
<dbReference type="EMBL" id="FQVI01000015">
    <property type="protein sequence ID" value="SHF17493.1"/>
    <property type="molecule type" value="Genomic_DNA"/>
</dbReference>
<dbReference type="HAMAP" id="MF_01966">
    <property type="entry name" value="NADHX_epimerase"/>
    <property type="match status" value="1"/>
</dbReference>
<keyword evidence="23" id="KW-1185">Reference proteome</keyword>